<reference evidence="4" key="1">
    <citation type="submission" date="2021-12" db="EMBL/GenBank/DDBJ databases">
        <title>Convergent genome expansion in fungi linked to evolution of root-endophyte symbiosis.</title>
        <authorList>
            <consortium name="DOE Joint Genome Institute"/>
            <person name="Ke Y.-H."/>
            <person name="Bonito G."/>
            <person name="Liao H.-L."/>
            <person name="Looney B."/>
            <person name="Rojas-Flechas A."/>
            <person name="Nash J."/>
            <person name="Hameed K."/>
            <person name="Schadt C."/>
            <person name="Martin F."/>
            <person name="Crous P.W."/>
            <person name="Miettinen O."/>
            <person name="Magnuson J.K."/>
            <person name="Labbe J."/>
            <person name="Jacobson D."/>
            <person name="Doktycz M.J."/>
            <person name="Veneault-Fourrey C."/>
            <person name="Kuo A."/>
            <person name="Mondo S."/>
            <person name="Calhoun S."/>
            <person name="Riley R."/>
            <person name="Ohm R."/>
            <person name="LaButti K."/>
            <person name="Andreopoulos B."/>
            <person name="Pangilinan J."/>
            <person name="Nolan M."/>
            <person name="Tritt A."/>
            <person name="Clum A."/>
            <person name="Lipzen A."/>
            <person name="Daum C."/>
            <person name="Barry K."/>
            <person name="Grigoriev I.V."/>
            <person name="Vilgalys R."/>
        </authorList>
    </citation>
    <scope>NUCLEOTIDE SEQUENCE</scope>
    <source>
        <strain evidence="4">PMI_201</strain>
    </source>
</reference>
<comment type="similarity">
    <text evidence="1">Belongs to the NmrA-type oxidoreductase family.</text>
</comment>
<keyword evidence="5" id="KW-1185">Reference proteome</keyword>
<evidence type="ECO:0000256" key="2">
    <source>
        <dbReference type="ARBA" id="ARBA00022857"/>
    </source>
</evidence>
<dbReference type="InterPro" id="IPR051164">
    <property type="entry name" value="NmrA-like_oxidored"/>
</dbReference>
<organism evidence="4 5">
    <name type="scientific">Talaromyces proteolyticus</name>
    <dbReference type="NCBI Taxonomy" id="1131652"/>
    <lineage>
        <taxon>Eukaryota</taxon>
        <taxon>Fungi</taxon>
        <taxon>Dikarya</taxon>
        <taxon>Ascomycota</taxon>
        <taxon>Pezizomycotina</taxon>
        <taxon>Eurotiomycetes</taxon>
        <taxon>Eurotiomycetidae</taxon>
        <taxon>Eurotiales</taxon>
        <taxon>Trichocomaceae</taxon>
        <taxon>Talaromyces</taxon>
        <taxon>Talaromyces sect. Bacilispori</taxon>
    </lineage>
</organism>
<dbReference type="RefSeq" id="XP_046067678.1">
    <property type="nucleotide sequence ID" value="XM_046212053.1"/>
</dbReference>
<evidence type="ECO:0000313" key="4">
    <source>
        <dbReference type="EMBL" id="KAH8691586.1"/>
    </source>
</evidence>
<proteinExistence type="inferred from homology"/>
<dbReference type="InterPro" id="IPR008030">
    <property type="entry name" value="NmrA-like"/>
</dbReference>
<evidence type="ECO:0000313" key="5">
    <source>
        <dbReference type="Proteomes" id="UP001201262"/>
    </source>
</evidence>
<dbReference type="PANTHER" id="PTHR42748">
    <property type="entry name" value="NITROGEN METABOLITE REPRESSION PROTEIN NMRA FAMILY MEMBER"/>
    <property type="match status" value="1"/>
</dbReference>
<evidence type="ECO:0000259" key="3">
    <source>
        <dbReference type="Pfam" id="PF05368"/>
    </source>
</evidence>
<dbReference type="Gene3D" id="3.90.25.10">
    <property type="entry name" value="UDP-galactose 4-epimerase, domain 1"/>
    <property type="match status" value="1"/>
</dbReference>
<keyword evidence="2" id="KW-0521">NADP</keyword>
<dbReference type="InterPro" id="IPR036291">
    <property type="entry name" value="NAD(P)-bd_dom_sf"/>
</dbReference>
<protein>
    <submittedName>
        <fullName evidence="4">NmrA family transcriptional regulator</fullName>
    </submittedName>
</protein>
<sequence>MMKLLVVFGATGNQGGPVIDRVLNDPVLANEYRVRAVVRNTSSSAARILQQTGKVEVVQGDAEDLPSLERVLEGAHTIYSLTITIYDERLEERELSQSKAIANAAVAAGANYLIFSTIFHTTHVSGGKYDKSLRFDCNAEVEDHIRKLPIKSAFLASGPFMKNSHTNMKPRSVDDGTSVLANIIDPNTKLPLINIEETGKYVAAILANPDQFEGKVLCGVTQLNTTEEVVQIMSKNSGNKVADNQLPEPVFRNILPPTMVDYLFDMLLYIQDFGYCGSRTEDLVAWSAANYLATFIG</sequence>
<feature type="domain" description="NmrA-like" evidence="3">
    <location>
        <begin position="3"/>
        <end position="277"/>
    </location>
</feature>
<dbReference type="Gene3D" id="3.40.50.720">
    <property type="entry name" value="NAD(P)-binding Rossmann-like Domain"/>
    <property type="match status" value="1"/>
</dbReference>
<dbReference type="PANTHER" id="PTHR42748:SF11">
    <property type="entry name" value="NMRA-LIKE DOMAIN-CONTAINING PROTEIN"/>
    <property type="match status" value="1"/>
</dbReference>
<dbReference type="AlphaFoldDB" id="A0AAD4KH21"/>
<evidence type="ECO:0000256" key="1">
    <source>
        <dbReference type="ARBA" id="ARBA00006328"/>
    </source>
</evidence>
<dbReference type="SUPFAM" id="SSF51735">
    <property type="entry name" value="NAD(P)-binding Rossmann-fold domains"/>
    <property type="match status" value="1"/>
</dbReference>
<dbReference type="EMBL" id="JAJTJA010000012">
    <property type="protein sequence ID" value="KAH8691586.1"/>
    <property type="molecule type" value="Genomic_DNA"/>
</dbReference>
<name>A0AAD4KH21_9EURO</name>
<comment type="caution">
    <text evidence="4">The sequence shown here is derived from an EMBL/GenBank/DDBJ whole genome shotgun (WGS) entry which is preliminary data.</text>
</comment>
<dbReference type="GeneID" id="70242340"/>
<accession>A0AAD4KH21</accession>
<dbReference type="Proteomes" id="UP001201262">
    <property type="component" value="Unassembled WGS sequence"/>
</dbReference>
<dbReference type="GO" id="GO:0005634">
    <property type="term" value="C:nucleus"/>
    <property type="evidence" value="ECO:0007669"/>
    <property type="project" value="TreeGrafter"/>
</dbReference>
<dbReference type="Pfam" id="PF05368">
    <property type="entry name" value="NmrA"/>
    <property type="match status" value="1"/>
</dbReference>
<gene>
    <name evidence="4" type="ORF">BGW36DRAFT_305260</name>
</gene>